<dbReference type="AlphaFoldDB" id="A0A1E7FKI2"/>
<organism evidence="2 3">
    <name type="scientific">Fragilariopsis cylindrus CCMP1102</name>
    <dbReference type="NCBI Taxonomy" id="635003"/>
    <lineage>
        <taxon>Eukaryota</taxon>
        <taxon>Sar</taxon>
        <taxon>Stramenopiles</taxon>
        <taxon>Ochrophyta</taxon>
        <taxon>Bacillariophyta</taxon>
        <taxon>Bacillariophyceae</taxon>
        <taxon>Bacillariophycidae</taxon>
        <taxon>Bacillariales</taxon>
        <taxon>Bacillariaceae</taxon>
        <taxon>Fragilariopsis</taxon>
    </lineage>
</organism>
<keyword evidence="3" id="KW-1185">Reference proteome</keyword>
<accession>A0A1E7FKI2</accession>
<feature type="chain" id="PRO_5009193215" evidence="1">
    <location>
        <begin position="25"/>
        <end position="174"/>
    </location>
</feature>
<dbReference type="KEGG" id="fcy:FRACYDRAFT_236967"/>
<name>A0A1E7FKI2_9STRA</name>
<dbReference type="EMBL" id="KV784356">
    <property type="protein sequence ID" value="OEU18689.1"/>
    <property type="molecule type" value="Genomic_DNA"/>
</dbReference>
<sequence>MMFRSNNSTAILIAAVLLVSSDFAVHTINAHTEATTCVGMTATENGACTDGSLPQLAVCTVPAQYTPNAGPDDAVYQACCPNNNLNGFLDNMICVLWATYDGNVVYVKALDTGATTKDSGSVVLWATYDGDVVSCPVTTTTSTLDSGSVVSSMIGTATATATAIAATTALLYGL</sequence>
<evidence type="ECO:0000313" key="2">
    <source>
        <dbReference type="EMBL" id="OEU18689.1"/>
    </source>
</evidence>
<feature type="signal peptide" evidence="1">
    <location>
        <begin position="1"/>
        <end position="24"/>
    </location>
</feature>
<protein>
    <submittedName>
        <fullName evidence="2">Uncharacterized protein</fullName>
    </submittedName>
</protein>
<reference evidence="2 3" key="1">
    <citation type="submission" date="2016-09" db="EMBL/GenBank/DDBJ databases">
        <title>Extensive genetic diversity and differential bi-allelic expression allows diatom success in the polar Southern Ocean.</title>
        <authorList>
            <consortium name="DOE Joint Genome Institute"/>
            <person name="Mock T."/>
            <person name="Otillar R.P."/>
            <person name="Strauss J."/>
            <person name="Dupont C."/>
            <person name="Frickenhaus S."/>
            <person name="Maumus F."/>
            <person name="Mcmullan M."/>
            <person name="Sanges R."/>
            <person name="Schmutz J."/>
            <person name="Toseland A."/>
            <person name="Valas R."/>
            <person name="Veluchamy A."/>
            <person name="Ward B.J."/>
            <person name="Allen A."/>
            <person name="Barry K."/>
            <person name="Falciatore A."/>
            <person name="Ferrante M."/>
            <person name="Fortunato A.E."/>
            <person name="Gloeckner G."/>
            <person name="Gruber A."/>
            <person name="Hipkin R."/>
            <person name="Janech M."/>
            <person name="Kroth P."/>
            <person name="Leese F."/>
            <person name="Lindquist E."/>
            <person name="Lyon B.R."/>
            <person name="Martin J."/>
            <person name="Mayer C."/>
            <person name="Parker M."/>
            <person name="Quesneville H."/>
            <person name="Raymond J."/>
            <person name="Uhlig C."/>
            <person name="Valentin K.U."/>
            <person name="Worden A.Z."/>
            <person name="Armbrust E.V."/>
            <person name="Bowler C."/>
            <person name="Green B."/>
            <person name="Moulton V."/>
            <person name="Van Oosterhout C."/>
            <person name="Grigoriev I."/>
        </authorList>
    </citation>
    <scope>NUCLEOTIDE SEQUENCE [LARGE SCALE GENOMIC DNA]</scope>
    <source>
        <strain evidence="2 3">CCMP1102</strain>
    </source>
</reference>
<evidence type="ECO:0000313" key="3">
    <source>
        <dbReference type="Proteomes" id="UP000095751"/>
    </source>
</evidence>
<dbReference type="InParanoid" id="A0A1E7FKI2"/>
<proteinExistence type="predicted"/>
<dbReference type="Proteomes" id="UP000095751">
    <property type="component" value="Unassembled WGS sequence"/>
</dbReference>
<evidence type="ECO:0000256" key="1">
    <source>
        <dbReference type="SAM" id="SignalP"/>
    </source>
</evidence>
<gene>
    <name evidence="2" type="ORF">FRACYDRAFT_236967</name>
</gene>
<keyword evidence="1" id="KW-0732">Signal</keyword>